<evidence type="ECO:0000313" key="2">
    <source>
        <dbReference type="EMBL" id="RFU17129.1"/>
    </source>
</evidence>
<accession>A0A372IQS2</accession>
<reference evidence="2 3" key="1">
    <citation type="submission" date="2018-08" db="EMBL/GenBank/DDBJ databases">
        <title>Acidipila sp. 4G-K13, an acidobacterium isolated from forest soil.</title>
        <authorList>
            <person name="Gao Z.-H."/>
            <person name="Qiu L.-H."/>
        </authorList>
    </citation>
    <scope>NUCLEOTIDE SEQUENCE [LARGE SCALE GENOMIC DNA]</scope>
    <source>
        <strain evidence="2 3">4G-K13</strain>
    </source>
</reference>
<organism evidence="2 3">
    <name type="scientific">Paracidobacterium acidisoli</name>
    <dbReference type="NCBI Taxonomy" id="2303751"/>
    <lineage>
        <taxon>Bacteria</taxon>
        <taxon>Pseudomonadati</taxon>
        <taxon>Acidobacteriota</taxon>
        <taxon>Terriglobia</taxon>
        <taxon>Terriglobales</taxon>
        <taxon>Acidobacteriaceae</taxon>
        <taxon>Paracidobacterium</taxon>
    </lineage>
</organism>
<dbReference type="Proteomes" id="UP000264702">
    <property type="component" value="Unassembled WGS sequence"/>
</dbReference>
<feature type="region of interest" description="Disordered" evidence="1">
    <location>
        <begin position="1"/>
        <end position="26"/>
    </location>
</feature>
<proteinExistence type="predicted"/>
<name>A0A372IQS2_9BACT</name>
<evidence type="ECO:0000313" key="3">
    <source>
        <dbReference type="Proteomes" id="UP000264702"/>
    </source>
</evidence>
<feature type="region of interest" description="Disordered" evidence="1">
    <location>
        <begin position="69"/>
        <end position="109"/>
    </location>
</feature>
<gene>
    <name evidence="2" type="ORF">D0Y96_10580</name>
</gene>
<evidence type="ECO:0000256" key="1">
    <source>
        <dbReference type="SAM" id="MobiDB-lite"/>
    </source>
</evidence>
<sequence>MAAKKETSPAPDTRTINVIKPNPHKAGSNRYKAFEAAASAKTVADYLATGHKAKYVERWRKSGHIEVTTQQIPSPAAPVQAPAKPAQTKTPTKKQAAKGKPAAAKKAVR</sequence>
<dbReference type="RefSeq" id="WP_117299460.1">
    <property type="nucleotide sequence ID" value="NZ_QVQT02000003.1"/>
</dbReference>
<comment type="caution">
    <text evidence="2">The sequence shown here is derived from an EMBL/GenBank/DDBJ whole genome shotgun (WGS) entry which is preliminary data.</text>
</comment>
<feature type="compositionally biased region" description="Low complexity" evidence="1">
    <location>
        <begin position="98"/>
        <end position="109"/>
    </location>
</feature>
<dbReference type="EMBL" id="QVQT01000003">
    <property type="protein sequence ID" value="RFU17129.1"/>
    <property type="molecule type" value="Genomic_DNA"/>
</dbReference>
<keyword evidence="3" id="KW-1185">Reference proteome</keyword>
<protein>
    <submittedName>
        <fullName evidence="2">Uncharacterized protein</fullName>
    </submittedName>
</protein>
<dbReference type="AlphaFoldDB" id="A0A372IQS2"/>
<feature type="compositionally biased region" description="Low complexity" evidence="1">
    <location>
        <begin position="70"/>
        <end position="90"/>
    </location>
</feature>